<dbReference type="RefSeq" id="XP_025359514.1">
    <property type="nucleotide sequence ID" value="XM_025507448.1"/>
</dbReference>
<gene>
    <name evidence="3" type="ORF">BDZ90DRAFT_243914</name>
</gene>
<dbReference type="GO" id="GO:0003689">
    <property type="term" value="F:DNA clamp loader activity"/>
    <property type="evidence" value="ECO:0007669"/>
    <property type="project" value="TreeGrafter"/>
</dbReference>
<dbReference type="PANTHER" id="PTHR11669">
    <property type="entry name" value="REPLICATION FACTOR C / DNA POLYMERASE III GAMMA-TAU SUBUNIT"/>
    <property type="match status" value="1"/>
</dbReference>
<dbReference type="Proteomes" id="UP000245884">
    <property type="component" value="Unassembled WGS sequence"/>
</dbReference>
<dbReference type="Gene3D" id="1.10.8.60">
    <property type="match status" value="1"/>
</dbReference>
<keyword evidence="4" id="KW-1185">Reference proteome</keyword>
<organism evidence="3 4">
    <name type="scientific">Jaminaea rosea</name>
    <dbReference type="NCBI Taxonomy" id="1569628"/>
    <lineage>
        <taxon>Eukaryota</taxon>
        <taxon>Fungi</taxon>
        <taxon>Dikarya</taxon>
        <taxon>Basidiomycota</taxon>
        <taxon>Ustilaginomycotina</taxon>
        <taxon>Exobasidiomycetes</taxon>
        <taxon>Microstromatales</taxon>
        <taxon>Microstromatales incertae sedis</taxon>
        <taxon>Jaminaea</taxon>
    </lineage>
</organism>
<dbReference type="Pfam" id="PF22534">
    <property type="entry name" value="RFC_C"/>
    <property type="match status" value="1"/>
</dbReference>
<proteinExistence type="predicted"/>
<dbReference type="InterPro" id="IPR050238">
    <property type="entry name" value="DNA_Rep/Repair_Clamp_Loader"/>
</dbReference>
<dbReference type="GeneID" id="37029271"/>
<dbReference type="CDD" id="cd00009">
    <property type="entry name" value="AAA"/>
    <property type="match status" value="1"/>
</dbReference>
<dbReference type="FunFam" id="1.10.8.60:FF:000030">
    <property type="entry name" value="replication factor C subunit 3"/>
    <property type="match status" value="1"/>
</dbReference>
<dbReference type="SMART" id="SM00382">
    <property type="entry name" value="AAA"/>
    <property type="match status" value="1"/>
</dbReference>
<evidence type="ECO:0000259" key="2">
    <source>
        <dbReference type="SMART" id="SM00382"/>
    </source>
</evidence>
<dbReference type="Gene3D" id="3.40.50.300">
    <property type="entry name" value="P-loop containing nucleotide triphosphate hydrolases"/>
    <property type="match status" value="1"/>
</dbReference>
<evidence type="ECO:0000313" key="4">
    <source>
        <dbReference type="Proteomes" id="UP000245884"/>
    </source>
</evidence>
<dbReference type="InterPro" id="IPR027417">
    <property type="entry name" value="P-loop_NTPase"/>
</dbReference>
<dbReference type="FunFam" id="3.40.50.300:FF:000136">
    <property type="entry name" value="Replication factor C subunit 5"/>
    <property type="match status" value="1"/>
</dbReference>
<dbReference type="GO" id="GO:0031391">
    <property type="term" value="C:Elg1 RFC-like complex"/>
    <property type="evidence" value="ECO:0007669"/>
    <property type="project" value="TreeGrafter"/>
</dbReference>
<dbReference type="GO" id="GO:0005663">
    <property type="term" value="C:DNA replication factor C complex"/>
    <property type="evidence" value="ECO:0007669"/>
    <property type="project" value="TreeGrafter"/>
</dbReference>
<dbReference type="GO" id="GO:0031389">
    <property type="term" value="C:Rad17 RFC-like complex"/>
    <property type="evidence" value="ECO:0007669"/>
    <property type="project" value="TreeGrafter"/>
</dbReference>
<evidence type="ECO:0000313" key="3">
    <source>
        <dbReference type="EMBL" id="PWN24902.1"/>
    </source>
</evidence>
<dbReference type="SUPFAM" id="SSF52540">
    <property type="entry name" value="P-loop containing nucleoside triphosphate hydrolases"/>
    <property type="match status" value="1"/>
</dbReference>
<dbReference type="GO" id="GO:0006271">
    <property type="term" value="P:DNA strand elongation involved in DNA replication"/>
    <property type="evidence" value="ECO:0007669"/>
    <property type="project" value="UniProtKB-ARBA"/>
</dbReference>
<feature type="domain" description="AAA+ ATPase" evidence="2">
    <location>
        <begin position="33"/>
        <end position="186"/>
    </location>
</feature>
<dbReference type="AlphaFoldDB" id="A0A316UI03"/>
<dbReference type="GO" id="GO:0031390">
    <property type="term" value="C:Ctf18 RFC-like complex"/>
    <property type="evidence" value="ECO:0007669"/>
    <property type="project" value="TreeGrafter"/>
</dbReference>
<dbReference type="Pfam" id="PF21960">
    <property type="entry name" value="RCF1-5-like_lid"/>
    <property type="match status" value="1"/>
</dbReference>
<keyword evidence="3" id="KW-0378">Hydrolase</keyword>
<dbReference type="InterPro" id="IPR008921">
    <property type="entry name" value="DNA_pol3_clamp-load_cplx_C"/>
</dbReference>
<dbReference type="Pfam" id="PF13177">
    <property type="entry name" value="DNA_pol3_delta2"/>
    <property type="match status" value="1"/>
</dbReference>
<dbReference type="InterPro" id="IPR003593">
    <property type="entry name" value="AAA+_ATPase"/>
</dbReference>
<dbReference type="SUPFAM" id="SSF48019">
    <property type="entry name" value="post-AAA+ oligomerization domain-like"/>
    <property type="match status" value="1"/>
</dbReference>
<dbReference type="EMBL" id="KZ819678">
    <property type="protein sequence ID" value="PWN24902.1"/>
    <property type="molecule type" value="Genomic_DNA"/>
</dbReference>
<dbReference type="GO" id="GO:0016787">
    <property type="term" value="F:hydrolase activity"/>
    <property type="evidence" value="ECO:0007669"/>
    <property type="project" value="UniProtKB-KW"/>
</dbReference>
<name>A0A316UI03_9BASI</name>
<reference evidence="3 4" key="1">
    <citation type="journal article" date="2018" name="Mol. Biol. Evol.">
        <title>Broad Genomic Sampling Reveals a Smut Pathogenic Ancestry of the Fungal Clade Ustilaginomycotina.</title>
        <authorList>
            <person name="Kijpornyongpan T."/>
            <person name="Mondo S.J."/>
            <person name="Barry K."/>
            <person name="Sandor L."/>
            <person name="Lee J."/>
            <person name="Lipzen A."/>
            <person name="Pangilinan J."/>
            <person name="LaButti K."/>
            <person name="Hainaut M."/>
            <person name="Henrissat B."/>
            <person name="Grigoriev I.V."/>
            <person name="Spatafora J.W."/>
            <person name="Aime M.C."/>
        </authorList>
    </citation>
    <scope>NUCLEOTIDE SEQUENCE [LARGE SCALE GENOMIC DNA]</scope>
    <source>
        <strain evidence="3 4">MCA 5214</strain>
    </source>
</reference>
<dbReference type="GO" id="GO:0003677">
    <property type="term" value="F:DNA binding"/>
    <property type="evidence" value="ECO:0007669"/>
    <property type="project" value="InterPro"/>
</dbReference>
<evidence type="ECO:0000256" key="1">
    <source>
        <dbReference type="ARBA" id="ARBA00022705"/>
    </source>
</evidence>
<dbReference type="Gene3D" id="1.20.272.10">
    <property type="match status" value="1"/>
</dbReference>
<accession>A0A316UI03</accession>
<dbReference type="GO" id="GO:0006281">
    <property type="term" value="P:DNA repair"/>
    <property type="evidence" value="ECO:0007669"/>
    <property type="project" value="TreeGrafter"/>
</dbReference>
<dbReference type="STRING" id="1569628.A0A316UI03"/>
<sequence>MLFVDQYRPRSLSDVHYHTALSDRLIGLASSDDVPHLLFYGPSGAGKKTRIHALIKELFGPAAHKLKIDQRIFLNPSKRKIDVNIVSSAYHQELTPSDAGGWDRLVIQDVLKEIAMTQQVDQSAKHRFKVVVINEADSLSRDAQSALRRTMEKYMGNLRLILCATSTSKIIAPIRSRCLLIRVAAPTEEEVRTCTVLQHVAKREKFHLPDALATQIYTDSQGNLRKALLVLEALRMQSPDLSASSSVAIAKPDWELYTHKLCDLVLAEQSPAKLLECRTHLYELLVHAIPPRTILKTMVEYLVGGGRVDETLRAPIVEKAAFYELRTRGGGGGGGGKAIFHLEAFVAAVMTMVKSVSAPTKRVNHLREPEV</sequence>
<dbReference type="PANTHER" id="PTHR11669:SF1">
    <property type="entry name" value="REPLICATION FACTOR C SUBUNIT 3"/>
    <property type="match status" value="1"/>
</dbReference>
<keyword evidence="1" id="KW-0235">DNA replication</keyword>
<dbReference type="OrthoDB" id="761538at2759"/>
<protein>
    <submittedName>
        <fullName evidence="3">P-loop containing nucleoside triphosphate hydrolase protein</fullName>
    </submittedName>
</protein>